<reference evidence="1 2" key="1">
    <citation type="journal article" date="2015" name="Nature">
        <title>rRNA introns, odd ribosomes, and small enigmatic genomes across a large radiation of phyla.</title>
        <authorList>
            <person name="Brown C.T."/>
            <person name="Hug L.A."/>
            <person name="Thomas B.C."/>
            <person name="Sharon I."/>
            <person name="Castelle C.J."/>
            <person name="Singh A."/>
            <person name="Wilkins M.J."/>
            <person name="Williams K.H."/>
            <person name="Banfield J.F."/>
        </authorList>
    </citation>
    <scope>NUCLEOTIDE SEQUENCE [LARGE SCALE GENOMIC DNA]</scope>
</reference>
<dbReference type="AlphaFoldDB" id="A0A0G1VNY2"/>
<dbReference type="Proteomes" id="UP000033965">
    <property type="component" value="Unassembled WGS sequence"/>
</dbReference>
<comment type="caution">
    <text evidence="1">The sequence shown here is derived from an EMBL/GenBank/DDBJ whole genome shotgun (WGS) entry which is preliminary data.</text>
</comment>
<accession>A0A0G1VNY2</accession>
<name>A0A0G1VNY2_9BACT</name>
<evidence type="ECO:0000313" key="1">
    <source>
        <dbReference type="EMBL" id="KKW08010.1"/>
    </source>
</evidence>
<sequence length="113" mass="12169">MTPKYTLGFSENILAFGSVPQTSCGEDGEYPDPPINTLNIPSWSGVIAHLGASGDSYKQSSPTCPVQVPSVPPLPVFHNLNCTFVEVTIGFPKVSVNRPWKESSLPPRVREVG</sequence>
<evidence type="ECO:0000313" key="2">
    <source>
        <dbReference type="Proteomes" id="UP000033965"/>
    </source>
</evidence>
<dbReference type="EMBL" id="LCPZ01000020">
    <property type="protein sequence ID" value="KKW08010.1"/>
    <property type="molecule type" value="Genomic_DNA"/>
</dbReference>
<organism evidence="1 2">
    <name type="scientific">Candidatus Kaiserbacteria bacterium GW2011_GWA2_49_19</name>
    <dbReference type="NCBI Taxonomy" id="1618669"/>
    <lineage>
        <taxon>Bacteria</taxon>
        <taxon>Candidatus Kaiseribacteriota</taxon>
    </lineage>
</organism>
<protein>
    <submittedName>
        <fullName evidence="1">Uncharacterized protein</fullName>
    </submittedName>
</protein>
<proteinExistence type="predicted"/>
<gene>
    <name evidence="1" type="ORF">UY44_C0020G0011</name>
</gene>